<gene>
    <name evidence="2" type="ORF">PCIT_b0571</name>
</gene>
<comment type="caution">
    <text evidence="2">The sequence shown here is derived from an EMBL/GenBank/DDBJ whole genome shotgun (WGS) entry which is preliminary data.</text>
</comment>
<evidence type="ECO:0000313" key="3">
    <source>
        <dbReference type="Proteomes" id="UP000016487"/>
    </source>
</evidence>
<proteinExistence type="predicted"/>
<dbReference type="RefSeq" id="WP_010361836.1">
    <property type="nucleotide sequence ID" value="NZ_AHBZ03000027.1"/>
</dbReference>
<dbReference type="InterPro" id="IPR002575">
    <property type="entry name" value="Aminoglycoside_PTrfase"/>
</dbReference>
<reference evidence="2" key="2">
    <citation type="submission" date="2015-03" db="EMBL/GenBank/DDBJ databases">
        <title>Genome sequence of Pseudoalteromonas citrea.</title>
        <authorList>
            <person name="Xie B.-B."/>
            <person name="Rong J.-C."/>
            <person name="Qin Q.-L."/>
            <person name="Zhang Y.-Z."/>
        </authorList>
    </citation>
    <scope>NUCLEOTIDE SEQUENCE</scope>
    <source>
        <strain evidence="2">DSM 8771</strain>
    </source>
</reference>
<organism evidence="2 3">
    <name type="scientific">Pseudoalteromonas citrea</name>
    <dbReference type="NCBI Taxonomy" id="43655"/>
    <lineage>
        <taxon>Bacteria</taxon>
        <taxon>Pseudomonadati</taxon>
        <taxon>Pseudomonadota</taxon>
        <taxon>Gammaproteobacteria</taxon>
        <taxon>Alteromonadales</taxon>
        <taxon>Pseudoalteromonadaceae</taxon>
        <taxon>Pseudoalteromonas</taxon>
    </lineage>
</organism>
<dbReference type="PANTHER" id="PTHR11012:SF30">
    <property type="entry name" value="PROTEIN KINASE-LIKE DOMAIN-CONTAINING"/>
    <property type="match status" value="1"/>
</dbReference>
<dbReference type="Pfam" id="PF01636">
    <property type="entry name" value="APH"/>
    <property type="match status" value="1"/>
</dbReference>
<dbReference type="EMBL" id="AHBZ03000027">
    <property type="protein sequence ID" value="KAF7764541.1"/>
    <property type="molecule type" value="Genomic_DNA"/>
</dbReference>
<dbReference type="SUPFAM" id="SSF56112">
    <property type="entry name" value="Protein kinase-like (PK-like)"/>
    <property type="match status" value="1"/>
</dbReference>
<dbReference type="InterPro" id="IPR011009">
    <property type="entry name" value="Kinase-like_dom_sf"/>
</dbReference>
<accession>A0AAD4AEK9</accession>
<dbReference type="AlphaFoldDB" id="A0AAD4AEK9"/>
<evidence type="ECO:0000259" key="1">
    <source>
        <dbReference type="Pfam" id="PF01636"/>
    </source>
</evidence>
<protein>
    <recommendedName>
        <fullName evidence="1">Aminoglycoside phosphotransferase domain-containing protein</fullName>
    </recommendedName>
</protein>
<evidence type="ECO:0000313" key="2">
    <source>
        <dbReference type="EMBL" id="KAF7764541.1"/>
    </source>
</evidence>
<reference evidence="2" key="1">
    <citation type="journal article" date="2012" name="J. Bacteriol.">
        <title>Genome sequences of type strains of seven species of the marine bacterium Pseudoalteromonas.</title>
        <authorList>
            <person name="Xie B.B."/>
            <person name="Shu Y.L."/>
            <person name="Qin Q.L."/>
            <person name="Rong J.C."/>
            <person name="Zhang X.Y."/>
            <person name="Chen X.L."/>
            <person name="Shi M."/>
            <person name="He H.L."/>
            <person name="Zhou B.C."/>
            <person name="Zhang Y.Z."/>
        </authorList>
    </citation>
    <scope>NUCLEOTIDE SEQUENCE</scope>
    <source>
        <strain evidence="2">DSM 8771</strain>
    </source>
</reference>
<dbReference type="PANTHER" id="PTHR11012">
    <property type="entry name" value="PROTEIN KINASE-LIKE DOMAIN-CONTAINING"/>
    <property type="match status" value="1"/>
</dbReference>
<sequence>MLLDSINAQFKRVIFNDEPRALWSGCGAIIRAEVDDQHAVIKYSSVPELLEHPNIVQSGFARARKAKSYRVEKDFYSLYSSRLPNSIAIPELLWSGETSSENILVLRDFTIQGFNSISDSDLNGIRHIVVWLARFHATFLWCNKEPNYAKLWEQGGYWHLATRPDEHENIAQSDIKLRAAEIDEVLVNQRFRTLIHGDAKQANFAINQNRVVGYDFQYVGKGIGLQDIMLLFTSVFNADQQEAYEEPLLALYFRELYSALEGRFDIDTCQKIERQWRSIWPIIWSDFYRFLLGWKPNHFKINAYMKRQVNKSMSLLAGQS</sequence>
<dbReference type="Proteomes" id="UP000016487">
    <property type="component" value="Unassembled WGS sequence"/>
</dbReference>
<feature type="domain" description="Aminoglycoside phosphotransferase" evidence="1">
    <location>
        <begin position="63"/>
        <end position="260"/>
    </location>
</feature>
<name>A0AAD4AEK9_9GAMM</name>